<gene>
    <name evidence="1" type="primary">patD</name>
    <name evidence="1" type="ORF">IQ241_17760</name>
</gene>
<name>A0A8J7AZ99_9CYAN</name>
<sequence length="131" mass="14373">MTDSTSILRTRIDEFLQQLVKLQSGLQTILQSGPGEDAPDLSTLQDQCRSLQPQFQKILSLAAETPLPPGTESQIRPYLTESNRLVRLIALDAAFLKTARQAQTLQARLAQIGERLSQLQTLCQAGQTALG</sequence>
<dbReference type="InterPro" id="IPR047810">
    <property type="entry name" value="PatD-like"/>
</dbReference>
<accession>A0A8J7AZ99</accession>
<dbReference type="AlphaFoldDB" id="A0A8J7AZ99"/>
<dbReference type="RefSeq" id="WP_193909748.1">
    <property type="nucleotide sequence ID" value="NZ_JADEXG010000048.1"/>
</dbReference>
<evidence type="ECO:0000313" key="1">
    <source>
        <dbReference type="EMBL" id="MBE9079122.1"/>
    </source>
</evidence>
<organism evidence="1 2">
    <name type="scientific">Vasconcelosia minhoensis LEGE 07310</name>
    <dbReference type="NCBI Taxonomy" id="915328"/>
    <lineage>
        <taxon>Bacteria</taxon>
        <taxon>Bacillati</taxon>
        <taxon>Cyanobacteriota</taxon>
        <taxon>Cyanophyceae</taxon>
        <taxon>Nodosilineales</taxon>
        <taxon>Cymatolegaceae</taxon>
        <taxon>Vasconcelosia</taxon>
        <taxon>Vasconcelosia minhoensis</taxon>
    </lineage>
</organism>
<keyword evidence="2" id="KW-1185">Reference proteome</keyword>
<dbReference type="EMBL" id="JADEXG010000048">
    <property type="protein sequence ID" value="MBE9079122.1"/>
    <property type="molecule type" value="Genomic_DNA"/>
</dbReference>
<dbReference type="Proteomes" id="UP000636505">
    <property type="component" value="Unassembled WGS sequence"/>
</dbReference>
<comment type="caution">
    <text evidence="1">The sequence shown here is derived from an EMBL/GenBank/DDBJ whole genome shotgun (WGS) entry which is preliminary data.</text>
</comment>
<reference evidence="1" key="1">
    <citation type="submission" date="2020-10" db="EMBL/GenBank/DDBJ databases">
        <authorList>
            <person name="Castelo-Branco R."/>
            <person name="Eusebio N."/>
            <person name="Adriana R."/>
            <person name="Vieira A."/>
            <person name="Brugerolle De Fraissinette N."/>
            <person name="Rezende De Castro R."/>
            <person name="Schneider M.P."/>
            <person name="Vasconcelos V."/>
            <person name="Leao P.N."/>
        </authorList>
    </citation>
    <scope>NUCLEOTIDE SEQUENCE</scope>
    <source>
        <strain evidence="1">LEGE 07310</strain>
    </source>
</reference>
<evidence type="ECO:0000313" key="2">
    <source>
        <dbReference type="Proteomes" id="UP000636505"/>
    </source>
</evidence>
<proteinExistence type="predicted"/>
<protein>
    <submittedName>
        <fullName evidence="1">Heterocyst frequency control protein PatD</fullName>
    </submittedName>
</protein>
<dbReference type="NCBIfam" id="NF037954">
    <property type="entry name" value="het_cyst_PatD"/>
    <property type="match status" value="1"/>
</dbReference>